<feature type="transmembrane region" description="Helical" evidence="18">
    <location>
        <begin position="104"/>
        <end position="121"/>
    </location>
</feature>
<name>A0AA38CSS0_9MICO</name>
<keyword evidence="20" id="KW-1185">Reference proteome</keyword>
<keyword evidence="6" id="KW-0573">Peptidoglycan synthesis</keyword>
<protein>
    <recommendedName>
        <fullName evidence="12">Probable peptidoglycan glycosyltransferase FtsW</fullName>
        <ecNumber evidence="14">2.4.99.28</ecNumber>
    </recommendedName>
    <alternativeName>
        <fullName evidence="13">Cell division protein FtsW</fullName>
    </alternativeName>
    <alternativeName>
        <fullName evidence="10">Cell wall polymerase</fullName>
    </alternativeName>
    <alternativeName>
        <fullName evidence="9">Peptidoglycan polymerase</fullName>
    </alternativeName>
</protein>
<feature type="region of interest" description="Disordered" evidence="17">
    <location>
        <begin position="304"/>
        <end position="335"/>
    </location>
</feature>
<dbReference type="EC" id="2.4.99.28" evidence="14"/>
<feature type="transmembrane region" description="Helical" evidence="18">
    <location>
        <begin position="167"/>
        <end position="188"/>
    </location>
</feature>
<keyword evidence="5" id="KW-0133">Cell shape</keyword>
<keyword evidence="8 18" id="KW-0472">Membrane</keyword>
<sequence length="335" mass="34123">MTVTDSRPRAGRGRLGSSSARSTGARRPAAAARTGRSARATRTAPESATRTAIRTAWDSPVTSYYLIGSVSLVLVTLGLVFVLSSSTITSLASQAGPLSGVQSQALYAALFLPFAFGLSHLPLRVLRVLAWPAYLAALGLQLLPILAPGIATTSGGNITGIDLGVIYFQPAEFAKPALALWLGAVLAAKRHQLGQIRHIILPAAGAGGMIAAQLYTHDLGTALVLGALVAGALWVAGLPTRYFGALGLAGVAVVAFMATQGETRMARIMALFSPDSLDDDGLAYQTGHALQALGTGGLSGVGLGGRAPSGSTSRRPTTTSSSPSSARSSGCSARC</sequence>
<dbReference type="EMBL" id="BSUM01000001">
    <property type="protein sequence ID" value="GMA31719.1"/>
    <property type="molecule type" value="Genomic_DNA"/>
</dbReference>
<dbReference type="PANTHER" id="PTHR30474">
    <property type="entry name" value="CELL CYCLE PROTEIN"/>
    <property type="match status" value="1"/>
</dbReference>
<feature type="transmembrane region" description="Helical" evidence="18">
    <location>
        <begin position="219"/>
        <end position="236"/>
    </location>
</feature>
<comment type="function">
    <text evidence="16">Peptidoglycan polymerase that is essential for cell division.</text>
</comment>
<evidence type="ECO:0000256" key="18">
    <source>
        <dbReference type="SAM" id="Phobius"/>
    </source>
</evidence>
<dbReference type="InterPro" id="IPR001182">
    <property type="entry name" value="FtsW/RodA"/>
</dbReference>
<comment type="similarity">
    <text evidence="11">Belongs to the SEDS family. FtsW subfamily.</text>
</comment>
<gene>
    <name evidence="19" type="ORF">GCM10025875_17110</name>
</gene>
<evidence type="ECO:0000256" key="6">
    <source>
        <dbReference type="ARBA" id="ARBA00022984"/>
    </source>
</evidence>
<evidence type="ECO:0000256" key="9">
    <source>
        <dbReference type="ARBA" id="ARBA00032370"/>
    </source>
</evidence>
<dbReference type="GO" id="GO:0051301">
    <property type="term" value="P:cell division"/>
    <property type="evidence" value="ECO:0007669"/>
    <property type="project" value="InterPro"/>
</dbReference>
<evidence type="ECO:0000256" key="8">
    <source>
        <dbReference type="ARBA" id="ARBA00023136"/>
    </source>
</evidence>
<comment type="caution">
    <text evidence="19">The sequence shown here is derived from an EMBL/GenBank/DDBJ whole genome shotgun (WGS) entry which is preliminary data.</text>
</comment>
<proteinExistence type="inferred from homology"/>
<dbReference type="Pfam" id="PF01098">
    <property type="entry name" value="FTSW_RODA_SPOVE"/>
    <property type="match status" value="1"/>
</dbReference>
<evidence type="ECO:0000256" key="14">
    <source>
        <dbReference type="ARBA" id="ARBA00044770"/>
    </source>
</evidence>
<feature type="region of interest" description="Disordered" evidence="17">
    <location>
        <begin position="1"/>
        <end position="49"/>
    </location>
</feature>
<evidence type="ECO:0000256" key="7">
    <source>
        <dbReference type="ARBA" id="ARBA00022989"/>
    </source>
</evidence>
<keyword evidence="2" id="KW-0328">Glycosyltransferase</keyword>
<dbReference type="GO" id="GO:0015648">
    <property type="term" value="F:lipid-linked peptidoglycan transporter activity"/>
    <property type="evidence" value="ECO:0007669"/>
    <property type="project" value="TreeGrafter"/>
</dbReference>
<evidence type="ECO:0000256" key="10">
    <source>
        <dbReference type="ARBA" id="ARBA00033270"/>
    </source>
</evidence>
<dbReference type="AlphaFoldDB" id="A0AA38CSS0"/>
<feature type="compositionally biased region" description="Low complexity" evidence="17">
    <location>
        <begin position="308"/>
        <end position="335"/>
    </location>
</feature>
<reference evidence="19" key="1">
    <citation type="journal article" date="2014" name="Int. J. Syst. Evol. Microbiol.">
        <title>Complete genome sequence of Corynebacterium casei LMG S-19264T (=DSM 44701T), isolated from a smear-ripened cheese.</title>
        <authorList>
            <consortium name="US DOE Joint Genome Institute (JGI-PGF)"/>
            <person name="Walter F."/>
            <person name="Albersmeier A."/>
            <person name="Kalinowski J."/>
            <person name="Ruckert C."/>
        </authorList>
    </citation>
    <scope>NUCLEOTIDE SEQUENCE</scope>
    <source>
        <strain evidence="19">NBRC 112290</strain>
    </source>
</reference>
<evidence type="ECO:0000256" key="11">
    <source>
        <dbReference type="ARBA" id="ARBA00038053"/>
    </source>
</evidence>
<evidence type="ECO:0000256" key="3">
    <source>
        <dbReference type="ARBA" id="ARBA00022679"/>
    </source>
</evidence>
<keyword evidence="3" id="KW-0808">Transferase</keyword>
<keyword evidence="7 18" id="KW-1133">Transmembrane helix</keyword>
<comment type="catalytic activity">
    <reaction evidence="15">
        <text>[GlcNAc-(1-&gt;4)-Mur2Ac(oyl-L-Ala-gamma-D-Glu-L-Lys-D-Ala-D-Ala)](n)-di-trans,octa-cis-undecaprenyl diphosphate + beta-D-GlcNAc-(1-&gt;4)-Mur2Ac(oyl-L-Ala-gamma-D-Glu-L-Lys-D-Ala-D-Ala)-di-trans,octa-cis-undecaprenyl diphosphate = [GlcNAc-(1-&gt;4)-Mur2Ac(oyl-L-Ala-gamma-D-Glu-L-Lys-D-Ala-D-Ala)](n+1)-di-trans,octa-cis-undecaprenyl diphosphate + di-trans,octa-cis-undecaprenyl diphosphate + H(+)</text>
        <dbReference type="Rhea" id="RHEA:23708"/>
        <dbReference type="Rhea" id="RHEA-COMP:9602"/>
        <dbReference type="Rhea" id="RHEA-COMP:9603"/>
        <dbReference type="ChEBI" id="CHEBI:15378"/>
        <dbReference type="ChEBI" id="CHEBI:58405"/>
        <dbReference type="ChEBI" id="CHEBI:60033"/>
        <dbReference type="ChEBI" id="CHEBI:78435"/>
        <dbReference type="EC" id="2.4.99.28"/>
    </reaction>
</comment>
<dbReference type="Proteomes" id="UP001157161">
    <property type="component" value="Unassembled WGS sequence"/>
</dbReference>
<evidence type="ECO:0000313" key="20">
    <source>
        <dbReference type="Proteomes" id="UP001157161"/>
    </source>
</evidence>
<evidence type="ECO:0000256" key="15">
    <source>
        <dbReference type="ARBA" id="ARBA00049902"/>
    </source>
</evidence>
<feature type="compositionally biased region" description="Low complexity" evidence="17">
    <location>
        <begin position="15"/>
        <end position="45"/>
    </location>
</feature>
<dbReference type="GO" id="GO:0032153">
    <property type="term" value="C:cell division site"/>
    <property type="evidence" value="ECO:0007669"/>
    <property type="project" value="TreeGrafter"/>
</dbReference>
<evidence type="ECO:0000256" key="17">
    <source>
        <dbReference type="SAM" id="MobiDB-lite"/>
    </source>
</evidence>
<dbReference type="GO" id="GO:0009252">
    <property type="term" value="P:peptidoglycan biosynthetic process"/>
    <property type="evidence" value="ECO:0007669"/>
    <property type="project" value="UniProtKB-KW"/>
</dbReference>
<dbReference type="PANTHER" id="PTHR30474:SF2">
    <property type="entry name" value="PEPTIDOGLYCAN GLYCOSYLTRANSFERASE FTSW-RELATED"/>
    <property type="match status" value="1"/>
</dbReference>
<keyword evidence="4 18" id="KW-0812">Transmembrane</keyword>
<evidence type="ECO:0000256" key="1">
    <source>
        <dbReference type="ARBA" id="ARBA00004141"/>
    </source>
</evidence>
<reference evidence="19" key="2">
    <citation type="submission" date="2023-02" db="EMBL/GenBank/DDBJ databases">
        <authorList>
            <person name="Sun Q."/>
            <person name="Mori K."/>
        </authorList>
    </citation>
    <scope>NUCLEOTIDE SEQUENCE</scope>
    <source>
        <strain evidence="19">NBRC 112290</strain>
    </source>
</reference>
<evidence type="ECO:0000256" key="2">
    <source>
        <dbReference type="ARBA" id="ARBA00022676"/>
    </source>
</evidence>
<dbReference type="GO" id="GO:0008360">
    <property type="term" value="P:regulation of cell shape"/>
    <property type="evidence" value="ECO:0007669"/>
    <property type="project" value="UniProtKB-KW"/>
</dbReference>
<feature type="transmembrane region" description="Helical" evidence="18">
    <location>
        <begin position="64"/>
        <end position="84"/>
    </location>
</feature>
<organism evidence="19 20">
    <name type="scientific">Litorihabitans aurantiacus</name>
    <dbReference type="NCBI Taxonomy" id="1930061"/>
    <lineage>
        <taxon>Bacteria</taxon>
        <taxon>Bacillati</taxon>
        <taxon>Actinomycetota</taxon>
        <taxon>Actinomycetes</taxon>
        <taxon>Micrococcales</taxon>
        <taxon>Beutenbergiaceae</taxon>
        <taxon>Litorihabitans</taxon>
    </lineage>
</organism>
<accession>A0AA38CSS0</accession>
<evidence type="ECO:0000313" key="19">
    <source>
        <dbReference type="EMBL" id="GMA31719.1"/>
    </source>
</evidence>
<dbReference type="GO" id="GO:0008955">
    <property type="term" value="F:peptidoglycan glycosyltransferase activity"/>
    <property type="evidence" value="ECO:0007669"/>
    <property type="project" value="UniProtKB-EC"/>
</dbReference>
<evidence type="ECO:0000256" key="12">
    <source>
        <dbReference type="ARBA" id="ARBA00041185"/>
    </source>
</evidence>
<evidence type="ECO:0000256" key="13">
    <source>
        <dbReference type="ARBA" id="ARBA00041418"/>
    </source>
</evidence>
<evidence type="ECO:0000256" key="4">
    <source>
        <dbReference type="ARBA" id="ARBA00022692"/>
    </source>
</evidence>
<feature type="transmembrane region" description="Helical" evidence="18">
    <location>
        <begin position="242"/>
        <end position="259"/>
    </location>
</feature>
<evidence type="ECO:0000256" key="16">
    <source>
        <dbReference type="ARBA" id="ARBA00049966"/>
    </source>
</evidence>
<evidence type="ECO:0000256" key="5">
    <source>
        <dbReference type="ARBA" id="ARBA00022960"/>
    </source>
</evidence>
<dbReference type="GO" id="GO:0005886">
    <property type="term" value="C:plasma membrane"/>
    <property type="evidence" value="ECO:0007669"/>
    <property type="project" value="TreeGrafter"/>
</dbReference>
<comment type="subcellular location">
    <subcellularLocation>
        <location evidence="1">Membrane</location>
        <topology evidence="1">Multi-pass membrane protein</topology>
    </subcellularLocation>
</comment>
<feature type="transmembrane region" description="Helical" evidence="18">
    <location>
        <begin position="128"/>
        <end position="147"/>
    </location>
</feature>